<sequence length="78" mass="8179">MVWAGKEIKSDPTPALPCAQGREHSFFAGVLQGKGVKLFAKTHHSTPGPGNSCVARNVAMSPFNAGSTNWIARVLSGT</sequence>
<reference evidence="2" key="1">
    <citation type="journal article" date="2019" name="Int. J. Syst. Evol. Microbiol.">
        <title>The Global Catalogue of Microorganisms (GCM) 10K type strain sequencing project: providing services to taxonomists for standard genome sequencing and annotation.</title>
        <authorList>
            <consortium name="The Broad Institute Genomics Platform"/>
            <consortium name="The Broad Institute Genome Sequencing Center for Infectious Disease"/>
            <person name="Wu L."/>
            <person name="Ma J."/>
        </authorList>
    </citation>
    <scope>NUCLEOTIDE SEQUENCE [LARGE SCALE GENOMIC DNA]</scope>
    <source>
        <strain evidence="2">KCTC 22232</strain>
    </source>
</reference>
<dbReference type="Proteomes" id="UP000621898">
    <property type="component" value="Unassembled WGS sequence"/>
</dbReference>
<name>A0ABQ2ZWC7_9GAMM</name>
<organism evidence="1 2">
    <name type="scientific">Rhodanobacter panaciterrae</name>
    <dbReference type="NCBI Taxonomy" id="490572"/>
    <lineage>
        <taxon>Bacteria</taxon>
        <taxon>Pseudomonadati</taxon>
        <taxon>Pseudomonadota</taxon>
        <taxon>Gammaproteobacteria</taxon>
        <taxon>Lysobacterales</taxon>
        <taxon>Rhodanobacteraceae</taxon>
        <taxon>Rhodanobacter</taxon>
    </lineage>
</organism>
<comment type="caution">
    <text evidence="1">The sequence shown here is derived from an EMBL/GenBank/DDBJ whole genome shotgun (WGS) entry which is preliminary data.</text>
</comment>
<keyword evidence="2" id="KW-1185">Reference proteome</keyword>
<dbReference type="EMBL" id="BMXT01000002">
    <property type="protein sequence ID" value="GGY27569.1"/>
    <property type="molecule type" value="Genomic_DNA"/>
</dbReference>
<evidence type="ECO:0000313" key="1">
    <source>
        <dbReference type="EMBL" id="GGY27569.1"/>
    </source>
</evidence>
<proteinExistence type="predicted"/>
<accession>A0ABQ2ZWC7</accession>
<gene>
    <name evidence="1" type="ORF">GCM10008098_20800</name>
</gene>
<protein>
    <submittedName>
        <fullName evidence="1">Uncharacterized protein</fullName>
    </submittedName>
</protein>
<evidence type="ECO:0000313" key="2">
    <source>
        <dbReference type="Proteomes" id="UP000621898"/>
    </source>
</evidence>